<gene>
    <name evidence="1" type="ORF">I6L30_16810</name>
</gene>
<organism evidence="1 2">
    <name type="scientific">Acinetobacter seifertii</name>
    <dbReference type="NCBI Taxonomy" id="1530123"/>
    <lineage>
        <taxon>Bacteria</taxon>
        <taxon>Pseudomonadati</taxon>
        <taxon>Pseudomonadota</taxon>
        <taxon>Gammaproteobacteria</taxon>
        <taxon>Moraxellales</taxon>
        <taxon>Moraxellaceae</taxon>
        <taxon>Acinetobacter</taxon>
        <taxon>Acinetobacter calcoaceticus/baumannii complex</taxon>
    </lineage>
</organism>
<reference evidence="1 2" key="1">
    <citation type="submission" date="2021-06" db="EMBL/GenBank/DDBJ databases">
        <title>FDA dAtabase for Regulatory Grade micrObial Sequences (FDA-ARGOS): Supporting development and validation of Infectious Disease Dx tests.</title>
        <authorList>
            <person name="Sproer C."/>
            <person name="Gronow S."/>
            <person name="Severitt S."/>
            <person name="Schroder I."/>
            <person name="Tallon L."/>
            <person name="Sadzewicz L."/>
            <person name="Zhao X."/>
            <person name="Boylan J."/>
            <person name="Ott S."/>
            <person name="Bowen H."/>
            <person name="Vavikolanu K."/>
            <person name="Mehta A."/>
            <person name="Aluvathingal J."/>
            <person name="Nadendla S."/>
            <person name="Lowell S."/>
            <person name="Myers T."/>
            <person name="Yan Y."/>
        </authorList>
    </citation>
    <scope>NUCLEOTIDE SEQUENCE [LARGE SCALE GENOMIC DNA]</scope>
    <source>
        <strain evidence="1 2">FDAARGOS 1400</strain>
    </source>
</reference>
<dbReference type="RefSeq" id="WP_198072344.1">
    <property type="nucleotide sequence ID" value="NZ_CP065820.1"/>
</dbReference>
<accession>A0ABX8L217</accession>
<proteinExistence type="predicted"/>
<evidence type="ECO:0000313" key="2">
    <source>
        <dbReference type="Proteomes" id="UP000683517"/>
    </source>
</evidence>
<keyword evidence="2" id="KW-1185">Reference proteome</keyword>
<sequence length="62" mass="6960">MATKVAKQVSVLEAELVTQFSNQVNTVQYNKGIKLENLILTYNRETGFSILIEEAQTQTEAL</sequence>
<dbReference type="GeneID" id="60735434"/>
<dbReference type="EMBL" id="CP077365">
    <property type="protein sequence ID" value="QXB46054.1"/>
    <property type="molecule type" value="Genomic_DNA"/>
</dbReference>
<evidence type="ECO:0000313" key="1">
    <source>
        <dbReference type="EMBL" id="QXB46054.1"/>
    </source>
</evidence>
<dbReference type="Proteomes" id="UP000683517">
    <property type="component" value="Chromosome"/>
</dbReference>
<name>A0ABX8L217_9GAMM</name>
<protein>
    <submittedName>
        <fullName evidence="1">Uncharacterized protein</fullName>
    </submittedName>
</protein>